<proteinExistence type="predicted"/>
<dbReference type="RefSeq" id="WP_111599229.1">
    <property type="nucleotide sequence ID" value="NZ_QLLL01000007.1"/>
</dbReference>
<evidence type="ECO:0000259" key="1">
    <source>
        <dbReference type="Pfam" id="PF00535"/>
    </source>
</evidence>
<organism evidence="2 3">
    <name type="scientific">Chitinophaga skermanii</name>
    <dbReference type="NCBI Taxonomy" id="331697"/>
    <lineage>
        <taxon>Bacteria</taxon>
        <taxon>Pseudomonadati</taxon>
        <taxon>Bacteroidota</taxon>
        <taxon>Chitinophagia</taxon>
        <taxon>Chitinophagales</taxon>
        <taxon>Chitinophagaceae</taxon>
        <taxon>Chitinophaga</taxon>
    </lineage>
</organism>
<dbReference type="GO" id="GO:0016740">
    <property type="term" value="F:transferase activity"/>
    <property type="evidence" value="ECO:0007669"/>
    <property type="project" value="UniProtKB-KW"/>
</dbReference>
<dbReference type="CDD" id="cd00761">
    <property type="entry name" value="Glyco_tranf_GTA_type"/>
    <property type="match status" value="1"/>
</dbReference>
<reference evidence="2 3" key="1">
    <citation type="submission" date="2018-06" db="EMBL/GenBank/DDBJ databases">
        <title>Genomic Encyclopedia of Archaeal and Bacterial Type Strains, Phase II (KMG-II): from individual species to whole genera.</title>
        <authorList>
            <person name="Goeker M."/>
        </authorList>
    </citation>
    <scope>NUCLEOTIDE SEQUENCE [LARGE SCALE GENOMIC DNA]</scope>
    <source>
        <strain evidence="2 3">DSM 23857</strain>
    </source>
</reference>
<comment type="caution">
    <text evidence="2">The sequence shown here is derived from an EMBL/GenBank/DDBJ whole genome shotgun (WGS) entry which is preliminary data.</text>
</comment>
<name>A0A327QE90_9BACT</name>
<dbReference type="OrthoDB" id="786280at2"/>
<dbReference type="InterPro" id="IPR050834">
    <property type="entry name" value="Glycosyltransf_2"/>
</dbReference>
<evidence type="ECO:0000313" key="2">
    <source>
        <dbReference type="EMBL" id="RAJ01593.1"/>
    </source>
</evidence>
<dbReference type="Pfam" id="PF00535">
    <property type="entry name" value="Glycos_transf_2"/>
    <property type="match status" value="1"/>
</dbReference>
<dbReference type="PANTHER" id="PTHR43685">
    <property type="entry name" value="GLYCOSYLTRANSFERASE"/>
    <property type="match status" value="1"/>
</dbReference>
<dbReference type="AlphaFoldDB" id="A0A327QE90"/>
<keyword evidence="3" id="KW-1185">Reference proteome</keyword>
<dbReference type="Proteomes" id="UP000249547">
    <property type="component" value="Unassembled WGS sequence"/>
</dbReference>
<keyword evidence="2" id="KW-0808">Transferase</keyword>
<dbReference type="SUPFAM" id="SSF53448">
    <property type="entry name" value="Nucleotide-diphospho-sugar transferases"/>
    <property type="match status" value="2"/>
</dbReference>
<evidence type="ECO:0000313" key="3">
    <source>
        <dbReference type="Proteomes" id="UP000249547"/>
    </source>
</evidence>
<sequence>MSTPNKPNIHPNKGVSVVICCYNSALRLPGTLQHLALQQVPDNFTWEIILVDNASNDDTVEVATGLWNLYDTKNVHFRIVEEPKPGQMYARKLGVQKANYECIVFCDDDNWLSENYVHDAWRLMRRSPQFGAGGGQNLPTTNAANYPSWFEEYKNYYATGIPAAQSGEVTYERGFVLGAGMVTRKSLFTQLTSEKYPTLLPGRNGEELSTGDDFEYCKRLLLWGYKLYYEESMVLMHFIPEERLTVKYRDRLMAGIKEATKVLGEYDLAWIVHNRIKHKNPTRLWLLAPFRILATKLGIGDRKTKEEQMTQAFVSPFEPPDTHLRVFKQLIREGEARKQQFEAENPLPREENPQHAVFKIFSFYNDLVHPDVPKYQARVFKKFGYSVNQMYHKKFSHGDFLNHVCSTVKDTDYLVFFDIDCVPTNSRWLHRLLADLDHPRTLVGAAQTANHLRDAKNLYVSPFFFAISTQYLKDLNYPNMEMTHDMDAGQNLTEVVEKDGGSVKYWFPTHIEEEQWYLHHPEHQKFGPGTTYNDTIYHAFFSRDDLSMRFIDKCEEILAQPA</sequence>
<dbReference type="InterPro" id="IPR001173">
    <property type="entry name" value="Glyco_trans_2-like"/>
</dbReference>
<dbReference type="PANTHER" id="PTHR43685:SF2">
    <property type="entry name" value="GLYCOSYLTRANSFERASE 2-LIKE DOMAIN-CONTAINING PROTEIN"/>
    <property type="match status" value="1"/>
</dbReference>
<dbReference type="EMBL" id="QLLL01000007">
    <property type="protein sequence ID" value="RAJ01593.1"/>
    <property type="molecule type" value="Genomic_DNA"/>
</dbReference>
<gene>
    <name evidence="2" type="ORF">LX64_03809</name>
</gene>
<feature type="domain" description="Glycosyltransferase 2-like" evidence="1">
    <location>
        <begin position="16"/>
        <end position="129"/>
    </location>
</feature>
<dbReference type="InterPro" id="IPR029044">
    <property type="entry name" value="Nucleotide-diphossugar_trans"/>
</dbReference>
<dbReference type="Gene3D" id="3.90.550.10">
    <property type="entry name" value="Spore Coat Polysaccharide Biosynthesis Protein SpsA, Chain A"/>
    <property type="match status" value="2"/>
</dbReference>
<protein>
    <submittedName>
        <fullName evidence="2">Glycosyltransferase involved in cell wall biosynthesis</fullName>
    </submittedName>
</protein>
<accession>A0A327QE90</accession>